<evidence type="ECO:0000313" key="2">
    <source>
        <dbReference type="Proteomes" id="UP000034889"/>
    </source>
</evidence>
<reference evidence="1 2" key="1">
    <citation type="journal article" date="2015" name="Nature">
        <title>rRNA introns, odd ribosomes, and small enigmatic genomes across a large radiation of phyla.</title>
        <authorList>
            <person name="Brown C.T."/>
            <person name="Hug L.A."/>
            <person name="Thomas B.C."/>
            <person name="Sharon I."/>
            <person name="Castelle C.J."/>
            <person name="Singh A."/>
            <person name="Wilkins M.J."/>
            <person name="Williams K.H."/>
            <person name="Banfield J.F."/>
        </authorList>
    </citation>
    <scope>NUCLEOTIDE SEQUENCE [LARGE SCALE GENOMIC DNA]</scope>
</reference>
<dbReference type="PATRIC" id="fig|1618657.3.peg.532"/>
<gene>
    <name evidence="1" type="ORF">UW74_C0051G0005</name>
</gene>
<accession>A0A0G1JZE3</accession>
<name>A0A0G1JZE3_9BACT</name>
<proteinExistence type="predicted"/>
<dbReference type="AlphaFoldDB" id="A0A0G1JZE3"/>
<dbReference type="EMBL" id="LCJM01000051">
    <property type="protein sequence ID" value="KKT77016.1"/>
    <property type="molecule type" value="Genomic_DNA"/>
</dbReference>
<evidence type="ECO:0000313" key="1">
    <source>
        <dbReference type="EMBL" id="KKT77016.1"/>
    </source>
</evidence>
<comment type="caution">
    <text evidence="1">The sequence shown here is derived from an EMBL/GenBank/DDBJ whole genome shotgun (WGS) entry which is preliminary data.</text>
</comment>
<dbReference type="Proteomes" id="UP000034889">
    <property type="component" value="Unassembled WGS sequence"/>
</dbReference>
<protein>
    <submittedName>
        <fullName evidence="1">Uncharacterized protein</fullName>
    </submittedName>
</protein>
<organism evidence="1 2">
    <name type="scientific">Candidatus Giovannonibacteria bacterium GW2011_GWC2_44_8</name>
    <dbReference type="NCBI Taxonomy" id="1618657"/>
    <lineage>
        <taxon>Bacteria</taxon>
        <taxon>Candidatus Giovannoniibacteriota</taxon>
    </lineage>
</organism>
<sequence length="110" mass="12021">MLDLFNPIQLSTTRGEYEKNQQTSKLINPWQSNLLPPTHISLLVAPFNEYGIYGGAQITLDLEYSCGTGSTCKAAICPAGQLTTVCLRDAFGAYAAKDWCKRAGYTSCSF</sequence>